<protein>
    <submittedName>
        <fullName evidence="1">Class I SAM-dependent methyltransferase</fullName>
    </submittedName>
</protein>
<evidence type="ECO:0000313" key="2">
    <source>
        <dbReference type="Proteomes" id="UP000316626"/>
    </source>
</evidence>
<name>A0A544TSK4_9BACI</name>
<evidence type="ECO:0000313" key="1">
    <source>
        <dbReference type="EMBL" id="TQR20415.1"/>
    </source>
</evidence>
<keyword evidence="2" id="KW-1185">Reference proteome</keyword>
<dbReference type="RefSeq" id="WP_142642111.1">
    <property type="nucleotide sequence ID" value="NZ_VDGI01000006.1"/>
</dbReference>
<comment type="caution">
    <text evidence="1">The sequence shown here is derived from an EMBL/GenBank/DDBJ whole genome shotgun (WGS) entry which is preliminary data.</text>
</comment>
<reference evidence="1 2" key="1">
    <citation type="submission" date="2019-06" db="EMBL/GenBank/DDBJ databases">
        <title>Psychrobacillus vulpis sp. nov., a new species isolated from feces of a red fox that inhabits in The Tablas de Daimiel Natural Park, Albacete, Spain.</title>
        <authorList>
            <person name="Rodriguez M."/>
            <person name="Reina J.C."/>
            <person name="Bejar V."/>
            <person name="Llamas I."/>
        </authorList>
    </citation>
    <scope>NUCLEOTIDE SEQUENCE [LARGE SCALE GENOMIC DNA]</scope>
    <source>
        <strain evidence="1 2">Z8</strain>
    </source>
</reference>
<dbReference type="SUPFAM" id="SSF53335">
    <property type="entry name" value="S-adenosyl-L-methionine-dependent methyltransferases"/>
    <property type="match status" value="1"/>
</dbReference>
<dbReference type="EMBL" id="VDGI01000006">
    <property type="protein sequence ID" value="TQR20415.1"/>
    <property type="molecule type" value="Genomic_DNA"/>
</dbReference>
<dbReference type="GO" id="GO:0008168">
    <property type="term" value="F:methyltransferase activity"/>
    <property type="evidence" value="ECO:0007669"/>
    <property type="project" value="UniProtKB-KW"/>
</dbReference>
<dbReference type="Gene3D" id="3.40.50.150">
    <property type="entry name" value="Vaccinia Virus protein VP39"/>
    <property type="match status" value="1"/>
</dbReference>
<dbReference type="CDD" id="cd02440">
    <property type="entry name" value="AdoMet_MTases"/>
    <property type="match status" value="1"/>
</dbReference>
<gene>
    <name evidence="1" type="ORF">FG384_07855</name>
</gene>
<dbReference type="AlphaFoldDB" id="A0A544TSK4"/>
<dbReference type="InterPro" id="IPR029063">
    <property type="entry name" value="SAM-dependent_MTases_sf"/>
</dbReference>
<dbReference type="OrthoDB" id="9777638at2"/>
<organism evidence="1 2">
    <name type="scientific">Psychrobacillus vulpis</name>
    <dbReference type="NCBI Taxonomy" id="2325572"/>
    <lineage>
        <taxon>Bacteria</taxon>
        <taxon>Bacillati</taxon>
        <taxon>Bacillota</taxon>
        <taxon>Bacilli</taxon>
        <taxon>Bacillales</taxon>
        <taxon>Bacillaceae</taxon>
        <taxon>Psychrobacillus</taxon>
    </lineage>
</organism>
<keyword evidence="1" id="KW-0808">Transferase</keyword>
<proteinExistence type="predicted"/>
<dbReference type="GO" id="GO:0032259">
    <property type="term" value="P:methylation"/>
    <property type="evidence" value="ECO:0007669"/>
    <property type="project" value="UniProtKB-KW"/>
</dbReference>
<keyword evidence="1" id="KW-0489">Methyltransferase</keyword>
<accession>A0A544TSK4</accession>
<sequence>MPPNEYDATIQRVQTEHRLNLANFWDIKTRSKVLEIGCGQGDTTAVLAHLVGAEGFVHGIDIASPNYGSPVTLGESIQFLQNSSLGNRIQIDFETNILSPDINFPKDSFDFIVLSHCSWYFKSPEELFEILKKIKDFGKTLCFAEWDTRITTNEQLPHFLSVLIQAQYECFKENSFSNIRTLFTPIDIQTIAKSAGWNILTENTIDSSQLQDGKWEIEQTLLDYEKELLVVDNLPAKFKALFQSQIYLLEAAINRNEIKSMSTYAFAAK</sequence>
<dbReference type="Pfam" id="PF13489">
    <property type="entry name" value="Methyltransf_23"/>
    <property type="match status" value="1"/>
</dbReference>
<dbReference type="Proteomes" id="UP000316626">
    <property type="component" value="Unassembled WGS sequence"/>
</dbReference>